<reference evidence="3" key="1">
    <citation type="submission" date="2021-03" db="EMBL/GenBank/DDBJ databases">
        <title>Draft genome sequence of rust myrtle Austropuccinia psidii MF-1, a brazilian biotype.</title>
        <authorList>
            <person name="Quecine M.C."/>
            <person name="Pachon D.M.R."/>
            <person name="Bonatelli M.L."/>
            <person name="Correr F.H."/>
            <person name="Franceschini L.M."/>
            <person name="Leite T.F."/>
            <person name="Margarido G.R.A."/>
            <person name="Almeida C.A."/>
            <person name="Ferrarezi J.A."/>
            <person name="Labate C.A."/>
        </authorList>
    </citation>
    <scope>NUCLEOTIDE SEQUENCE</scope>
    <source>
        <strain evidence="3">MF-1</strain>
    </source>
</reference>
<feature type="region of interest" description="Disordered" evidence="1">
    <location>
        <begin position="51"/>
        <end position="73"/>
    </location>
</feature>
<keyword evidence="4" id="KW-1185">Reference proteome</keyword>
<dbReference type="PANTHER" id="PTHR11439:SF483">
    <property type="entry name" value="PEPTIDE SYNTHASE GLIP-LIKE, PUTATIVE (AFU_ORTHOLOGUE AFUA_3G12920)-RELATED"/>
    <property type="match status" value="1"/>
</dbReference>
<evidence type="ECO:0000259" key="2">
    <source>
        <dbReference type="Pfam" id="PF07727"/>
    </source>
</evidence>
<sequence>MLIGIKDRHKYFCLFEPKSKNIYITHNCIFLDSEAFWPKFVSNCSSSSNITKFPSNNPATEGSSKPPSSLVAPNKFGTKITHHPPCPDDSLFSEVSPIIHPLGEEQSCPEDNNSLPPQTPSPPPNVPKGWTFELVPDEAPNNIESTISSKNIILGKRHAQPPSCFVGAEFSRLERHGVLDDVTRTNDLQLLSTTWVFREKTNAHGNLLEEKAGLCVWGFLQVEGLDFHVTFAPTCCLATLCFLLGYCAEKDLDLHQMDVKTTFLHGDLNEVIHISLPEGYQPSGSANPCFVFIHVDNLVISGANLDSFQAEINSTFNMKELGELRFVLGMKVTRNRNLHLIFLTQELYVNKLLHPFKMSDCQPTSTPQVPSSSLEPVSSDLDSGEVSINFQKAVGLLNYLVTCMHSDLAFSAYRLSQFLNNPGCEHELAFMHFLCYLHGTSTWGITLGRVGDNSVISAFCNLDWGSNYDSRSFSGICLLLHGPIGWKTSKQEVVSLSSTEAKYWSISSCFQDLCWLLELVLDFGLRINANLFCDNQGALALLRNPPYQHRNRHIKLCLHWCRQILEEGTIRVFYIPSKDMIADLLTKPLPKTTHTSHCKTIGLSASSMGGC</sequence>
<dbReference type="OrthoDB" id="3344688at2759"/>
<evidence type="ECO:0000313" key="3">
    <source>
        <dbReference type="EMBL" id="MBW0522944.1"/>
    </source>
</evidence>
<dbReference type="Pfam" id="PF07727">
    <property type="entry name" value="RVT_2"/>
    <property type="match status" value="1"/>
</dbReference>
<dbReference type="PANTHER" id="PTHR11439">
    <property type="entry name" value="GAG-POL-RELATED RETROTRANSPOSON"/>
    <property type="match status" value="1"/>
</dbReference>
<feature type="compositionally biased region" description="Polar residues" evidence="1">
    <location>
        <begin position="51"/>
        <end position="67"/>
    </location>
</feature>
<evidence type="ECO:0000313" key="4">
    <source>
        <dbReference type="Proteomes" id="UP000765509"/>
    </source>
</evidence>
<comment type="caution">
    <text evidence="3">The sequence shown here is derived from an EMBL/GenBank/DDBJ whole genome shotgun (WGS) entry which is preliminary data.</text>
</comment>
<dbReference type="Proteomes" id="UP000765509">
    <property type="component" value="Unassembled WGS sequence"/>
</dbReference>
<name>A0A9Q3EKJ5_9BASI</name>
<dbReference type="AlphaFoldDB" id="A0A9Q3EKJ5"/>
<organism evidence="3 4">
    <name type="scientific">Austropuccinia psidii MF-1</name>
    <dbReference type="NCBI Taxonomy" id="1389203"/>
    <lineage>
        <taxon>Eukaryota</taxon>
        <taxon>Fungi</taxon>
        <taxon>Dikarya</taxon>
        <taxon>Basidiomycota</taxon>
        <taxon>Pucciniomycotina</taxon>
        <taxon>Pucciniomycetes</taxon>
        <taxon>Pucciniales</taxon>
        <taxon>Sphaerophragmiaceae</taxon>
        <taxon>Austropuccinia</taxon>
    </lineage>
</organism>
<evidence type="ECO:0000256" key="1">
    <source>
        <dbReference type="SAM" id="MobiDB-lite"/>
    </source>
</evidence>
<dbReference type="InterPro" id="IPR013103">
    <property type="entry name" value="RVT_2"/>
</dbReference>
<feature type="compositionally biased region" description="Pro residues" evidence="1">
    <location>
        <begin position="117"/>
        <end position="126"/>
    </location>
</feature>
<feature type="region of interest" description="Disordered" evidence="1">
    <location>
        <begin position="102"/>
        <end position="127"/>
    </location>
</feature>
<accession>A0A9Q3EKJ5</accession>
<dbReference type="EMBL" id="AVOT02029930">
    <property type="protein sequence ID" value="MBW0522944.1"/>
    <property type="molecule type" value="Genomic_DNA"/>
</dbReference>
<feature type="domain" description="Reverse transcriptase Ty1/copia-type" evidence="2">
    <location>
        <begin position="182"/>
        <end position="289"/>
    </location>
</feature>
<gene>
    <name evidence="3" type="ORF">O181_062659</name>
</gene>
<proteinExistence type="predicted"/>
<protein>
    <recommendedName>
        <fullName evidence="2">Reverse transcriptase Ty1/copia-type domain-containing protein</fullName>
    </recommendedName>
</protein>
<dbReference type="CDD" id="cd09272">
    <property type="entry name" value="RNase_HI_RT_Ty1"/>
    <property type="match status" value="1"/>
</dbReference>